<organism evidence="6 7">
    <name type="scientific">Tieghemiomyces parasiticus</name>
    <dbReference type="NCBI Taxonomy" id="78921"/>
    <lineage>
        <taxon>Eukaryota</taxon>
        <taxon>Fungi</taxon>
        <taxon>Fungi incertae sedis</taxon>
        <taxon>Zoopagomycota</taxon>
        <taxon>Kickxellomycotina</taxon>
        <taxon>Dimargaritomycetes</taxon>
        <taxon>Dimargaritales</taxon>
        <taxon>Dimargaritaceae</taxon>
        <taxon>Tieghemiomyces</taxon>
    </lineage>
</organism>
<comment type="function">
    <text evidence="4">Exhibits 3'-exonuclease activities and apurinic/apyrimidinic (AP) endonuclease (in vitro). Show preferential AP endonuclease activity on double-stranded DNA substrates and 3'- exonuclease activity on single-stranded DNA.</text>
</comment>
<feature type="binding site" evidence="5">
    <location>
        <position position="10"/>
    </location>
    <ligand>
        <name>a divalent metal cation</name>
        <dbReference type="ChEBI" id="CHEBI:60240"/>
        <label>1</label>
    </ligand>
</feature>
<dbReference type="PANTHER" id="PTHR46317">
    <property type="entry name" value="HYDROLASE OF PHP SUPERFAMILY-RELATED PROTEIN"/>
    <property type="match status" value="1"/>
</dbReference>
<keyword evidence="7" id="KW-1185">Reference proteome</keyword>
<feature type="binding site" evidence="5">
    <location>
        <position position="218"/>
    </location>
    <ligand>
        <name>a divalent metal cation</name>
        <dbReference type="ChEBI" id="CHEBI:60240"/>
        <label>2</label>
    </ligand>
</feature>
<feature type="binding site" evidence="5">
    <location>
        <position position="142"/>
    </location>
    <ligand>
        <name>a divalent metal cation</name>
        <dbReference type="ChEBI" id="CHEBI:60240"/>
        <label>1</label>
    </ligand>
</feature>
<dbReference type="OrthoDB" id="6079689at2759"/>
<proteinExistence type="inferred from homology"/>
<keyword evidence="2 5" id="KW-0479">Metal-binding</keyword>
<dbReference type="InterPro" id="IPR032466">
    <property type="entry name" value="Metal_Hydrolase"/>
</dbReference>
<dbReference type="InterPro" id="IPR001130">
    <property type="entry name" value="TatD-like"/>
</dbReference>
<evidence type="ECO:0000313" key="7">
    <source>
        <dbReference type="Proteomes" id="UP001150569"/>
    </source>
</evidence>
<dbReference type="Pfam" id="PF01026">
    <property type="entry name" value="TatD_DNase"/>
    <property type="match status" value="1"/>
</dbReference>
<comment type="caution">
    <text evidence="6">The sequence shown here is derived from an EMBL/GenBank/DDBJ whole genome shotgun (WGS) entry which is preliminary data.</text>
</comment>
<keyword evidence="3" id="KW-0378">Hydrolase</keyword>
<dbReference type="Gene3D" id="3.20.20.140">
    <property type="entry name" value="Metal-dependent hydrolases"/>
    <property type="match status" value="1"/>
</dbReference>
<evidence type="ECO:0000256" key="2">
    <source>
        <dbReference type="ARBA" id="ARBA00022723"/>
    </source>
</evidence>
<evidence type="ECO:0000256" key="3">
    <source>
        <dbReference type="ARBA" id="ARBA00022801"/>
    </source>
</evidence>
<protein>
    <submittedName>
        <fullName evidence="6">Deoxyribonuclease tatdn3</fullName>
    </submittedName>
</protein>
<comment type="similarity">
    <text evidence="1">Belongs to the metallo-dependent hydrolases superfamily. TatD-type hydrolase family.</text>
</comment>
<feature type="binding site" evidence="5">
    <location>
        <position position="12"/>
    </location>
    <ligand>
        <name>a divalent metal cation</name>
        <dbReference type="ChEBI" id="CHEBI:60240"/>
        <label>1</label>
    </ligand>
</feature>
<name>A0A9W7ZME6_9FUNG</name>
<evidence type="ECO:0000313" key="6">
    <source>
        <dbReference type="EMBL" id="KAJ1906762.1"/>
    </source>
</evidence>
<dbReference type="GO" id="GO:0016788">
    <property type="term" value="F:hydrolase activity, acting on ester bonds"/>
    <property type="evidence" value="ECO:0007669"/>
    <property type="project" value="InterPro"/>
</dbReference>
<feature type="binding site" evidence="5">
    <location>
        <position position="266"/>
    </location>
    <ligand>
        <name>a divalent metal cation</name>
        <dbReference type="ChEBI" id="CHEBI:60240"/>
        <label>1</label>
    </ligand>
</feature>
<dbReference type="Proteomes" id="UP001150569">
    <property type="component" value="Unassembled WGS sequence"/>
</dbReference>
<sequence>MPSRRYIDCHAHLTLGQFDGAELESSLERCAAEDIYVVAVSENLDECWSMRELWHGSRNVEATSPVSAEPSTRLRALYRRQVALCLGLHPAQLAVQKGPDDSVGSSYRSVHPDQWPAFLSFSEPLLLTSTPAAVSPYVGIGEVGLDFTPHVLRNDVATDGSTRQRTVFRRHAELAQRHGLPLNIHSRQAGRHILDELEALGYGANSTAVGSQPAVLLHAFDGKPSVVRRGLALGCYFSIAPIVVREPAFQRLVTLVPIDRLVLESDSPALGPVKGETNHPYNVILAARYVAEAKGITVEEVAHRTTQNALRIFPRLCQLWPWAADYAAEFGTTTPET</sequence>
<dbReference type="EMBL" id="JANBPT010001551">
    <property type="protein sequence ID" value="KAJ1906762.1"/>
    <property type="molecule type" value="Genomic_DNA"/>
</dbReference>
<dbReference type="PIRSF" id="PIRSF005902">
    <property type="entry name" value="DNase_TatD"/>
    <property type="match status" value="1"/>
</dbReference>
<dbReference type="CDD" id="cd01310">
    <property type="entry name" value="TatD_DNAse"/>
    <property type="match status" value="1"/>
</dbReference>
<gene>
    <name evidence="6" type="primary">TATDN3_2</name>
    <name evidence="6" type="ORF">IWQ60_012010</name>
</gene>
<evidence type="ECO:0000256" key="5">
    <source>
        <dbReference type="PIRSR" id="PIRSR005902-1"/>
    </source>
</evidence>
<accession>A0A9W7ZME6</accession>
<reference evidence="6" key="1">
    <citation type="submission" date="2022-07" db="EMBL/GenBank/DDBJ databases">
        <title>Phylogenomic reconstructions and comparative analyses of Kickxellomycotina fungi.</title>
        <authorList>
            <person name="Reynolds N.K."/>
            <person name="Stajich J.E."/>
            <person name="Barry K."/>
            <person name="Grigoriev I.V."/>
            <person name="Crous P."/>
            <person name="Smith M.E."/>
        </authorList>
    </citation>
    <scope>NUCLEOTIDE SEQUENCE</scope>
    <source>
        <strain evidence="6">RSA 861</strain>
    </source>
</reference>
<dbReference type="GO" id="GO:0046872">
    <property type="term" value="F:metal ion binding"/>
    <property type="evidence" value="ECO:0007669"/>
    <property type="project" value="UniProtKB-KW"/>
</dbReference>
<dbReference type="SUPFAM" id="SSF51556">
    <property type="entry name" value="Metallo-dependent hydrolases"/>
    <property type="match status" value="1"/>
</dbReference>
<feature type="binding site" evidence="5">
    <location>
        <position position="185"/>
    </location>
    <ligand>
        <name>a divalent metal cation</name>
        <dbReference type="ChEBI" id="CHEBI:60240"/>
        <label>2</label>
    </ligand>
</feature>
<dbReference type="AlphaFoldDB" id="A0A9W7ZME6"/>
<dbReference type="PANTHER" id="PTHR46317:SF1">
    <property type="entry name" value="HYDROLASE, TATD FAMILY"/>
    <property type="match status" value="1"/>
</dbReference>
<evidence type="ECO:0000256" key="4">
    <source>
        <dbReference type="ARBA" id="ARBA00093287"/>
    </source>
</evidence>
<evidence type="ECO:0000256" key="1">
    <source>
        <dbReference type="ARBA" id="ARBA00009275"/>
    </source>
</evidence>